<evidence type="ECO:0000313" key="12">
    <source>
        <dbReference type="EMBL" id="HIQ61130.1"/>
    </source>
</evidence>
<evidence type="ECO:0000259" key="11">
    <source>
        <dbReference type="PROSITE" id="PS00486"/>
    </source>
</evidence>
<dbReference type="InterPro" id="IPR000432">
    <property type="entry name" value="DNA_mismatch_repair_MutS_C"/>
</dbReference>
<evidence type="ECO:0000256" key="5">
    <source>
        <dbReference type="ARBA" id="ARBA00022840"/>
    </source>
</evidence>
<dbReference type="Pfam" id="PF00488">
    <property type="entry name" value="MutS_V"/>
    <property type="match status" value="1"/>
</dbReference>
<dbReference type="Gene3D" id="3.40.50.300">
    <property type="entry name" value="P-loop containing nucleotide triphosphate hydrolases"/>
    <property type="match status" value="1"/>
</dbReference>
<dbReference type="PROSITE" id="PS00486">
    <property type="entry name" value="DNA_MISMATCH_REPAIR_2"/>
    <property type="match status" value="1"/>
</dbReference>
<dbReference type="Gene3D" id="1.10.1420.10">
    <property type="match status" value="2"/>
</dbReference>
<dbReference type="AlphaFoldDB" id="A0A9D1CGX9"/>
<dbReference type="CDD" id="cd03284">
    <property type="entry name" value="ABC_MutS1"/>
    <property type="match status" value="1"/>
</dbReference>
<dbReference type="InterPro" id="IPR007861">
    <property type="entry name" value="DNA_mismatch_repair_MutS_clamp"/>
</dbReference>
<keyword evidence="7 9" id="KW-0234">DNA repair</keyword>
<dbReference type="InterPro" id="IPR016151">
    <property type="entry name" value="DNA_mismatch_repair_MutS_N"/>
</dbReference>
<evidence type="ECO:0000256" key="6">
    <source>
        <dbReference type="ARBA" id="ARBA00023125"/>
    </source>
</evidence>
<comment type="similarity">
    <text evidence="1 9 10">Belongs to the DNA mismatch repair MutS family.</text>
</comment>
<organism evidence="12 13">
    <name type="scientific">Candidatus Enterenecus faecium</name>
    <dbReference type="NCBI Taxonomy" id="2840780"/>
    <lineage>
        <taxon>Bacteria</taxon>
        <taxon>Bacillati</taxon>
        <taxon>Bacillota</taxon>
        <taxon>Clostridia</taxon>
        <taxon>Eubacteriales</taxon>
        <taxon>Candidatus Enterenecus</taxon>
    </lineage>
</organism>
<sequence length="874" mass="97141">MAELTPMMKQYIKMKQDNPDCLLFFRLGDFYEMFQDDAKIGAQELGLTLTTRDRNKPEEERTPMCGVPYHSAQNYIARLIKRGYKVAICEQMEDPATAKGLVERDIVRIVTPGTAMDDVMLDENNNNYICCVYLDGDRAGMAVCDVSTGQFHTTPFSGTDWLPHLCNQLSACPPSEAILSPQAAAQRELVEFLRQRLDCLCQTGTEEQFDPQAAGSALEVCGLWETGAQLPEQDLACYQAAGALAGYLTQTQKTDLTHLGPLVVEQPDQRLYMELDLTARRNLELTETMRSKDKKGSLLWVLDRTRTPMGHRMIRAWLERPLRSPLAITRRQDGVAALVDNLVAREELSHALRQVPDLERLIGKVGYGSANARDMKALAQGLGMLPALAAQLEALTGRAMEGIKDGMLGLEDLQQAIDGAIRDEDDDHRLPFTIREGDFIRPGYDQQVDHLRDILTNGADMVIALESREKERTGIKSLKVRYNKVFGYYIEVSKSNYDLVPEDYIRKQTLVNCERFITPELKDLEHEILSAQTRITALEYQLFCQLRDTVSARVREVQRAAGSVAQLDVLLSFATVAVERNYCRPVVDESGVIDIQEGRHPVVERTLKDTLFVPNDTHMDENEHRLSIITGPNMAGKSTYMRQVALIVLMAQMGCYVPARSAHIGVVDRVFTRIGASDDLAAGQSTFMVEMSEVAQLLQNATRHSLLILDEIGRGTSTYDGMSIARAVLEYCAEAKKLGAKTLFATHYHELTAVEQELTGVHNFHIAVKKRKDDIVFLRKIIPGGADQSYGIEVAKLAGVPNPVIARAREILAQLESQGAVAPVGTVSAPAQEQMTLGDLAGGEVLDTLRNTAVDTLTPIEALNLLYQLKQKLS</sequence>
<dbReference type="InterPro" id="IPR045076">
    <property type="entry name" value="MutS"/>
</dbReference>
<dbReference type="SMART" id="SM00534">
    <property type="entry name" value="MUTSac"/>
    <property type="match status" value="1"/>
</dbReference>
<keyword evidence="6 9" id="KW-0238">DNA-binding</keyword>
<accession>A0A9D1CGX9</accession>
<dbReference type="InterPro" id="IPR007696">
    <property type="entry name" value="DNA_mismatch_repair_MutS_core"/>
</dbReference>
<dbReference type="Pfam" id="PF05190">
    <property type="entry name" value="MutS_IV"/>
    <property type="match status" value="1"/>
</dbReference>
<feature type="domain" description="DNA mismatch repair proteins mutS family" evidence="11">
    <location>
        <begin position="705"/>
        <end position="721"/>
    </location>
</feature>
<dbReference type="Pfam" id="PF05188">
    <property type="entry name" value="MutS_II"/>
    <property type="match status" value="1"/>
</dbReference>
<reference evidence="12" key="1">
    <citation type="submission" date="2020-10" db="EMBL/GenBank/DDBJ databases">
        <authorList>
            <person name="Gilroy R."/>
        </authorList>
    </citation>
    <scope>NUCLEOTIDE SEQUENCE</scope>
    <source>
        <strain evidence="12">ChiGjej2B2-12916</strain>
    </source>
</reference>
<dbReference type="Gene3D" id="3.40.1170.10">
    <property type="entry name" value="DNA repair protein MutS, domain I"/>
    <property type="match status" value="1"/>
</dbReference>
<dbReference type="NCBIfam" id="NF003810">
    <property type="entry name" value="PRK05399.1"/>
    <property type="match status" value="1"/>
</dbReference>
<dbReference type="InterPro" id="IPR005748">
    <property type="entry name" value="DNA_mismatch_repair_MutS"/>
</dbReference>
<dbReference type="InterPro" id="IPR036187">
    <property type="entry name" value="DNA_mismatch_repair_MutS_sf"/>
</dbReference>
<dbReference type="FunFam" id="3.40.1170.10:FF:000001">
    <property type="entry name" value="DNA mismatch repair protein MutS"/>
    <property type="match status" value="1"/>
</dbReference>
<dbReference type="GO" id="GO:0005524">
    <property type="term" value="F:ATP binding"/>
    <property type="evidence" value="ECO:0007669"/>
    <property type="project" value="UniProtKB-UniRule"/>
</dbReference>
<dbReference type="PANTHER" id="PTHR11361">
    <property type="entry name" value="DNA MISMATCH REPAIR PROTEIN MUTS FAMILY MEMBER"/>
    <property type="match status" value="1"/>
</dbReference>
<reference evidence="12" key="2">
    <citation type="journal article" date="2021" name="PeerJ">
        <title>Extensive microbial diversity within the chicken gut microbiome revealed by metagenomics and culture.</title>
        <authorList>
            <person name="Gilroy R."/>
            <person name="Ravi A."/>
            <person name="Getino M."/>
            <person name="Pursley I."/>
            <person name="Horton D.L."/>
            <person name="Alikhan N.F."/>
            <person name="Baker D."/>
            <person name="Gharbi K."/>
            <person name="Hall N."/>
            <person name="Watson M."/>
            <person name="Adriaenssens E.M."/>
            <person name="Foster-Nyarko E."/>
            <person name="Jarju S."/>
            <person name="Secka A."/>
            <person name="Antonio M."/>
            <person name="Oren A."/>
            <person name="Chaudhuri R.R."/>
            <person name="La Ragione R."/>
            <person name="Hildebrand F."/>
            <person name="Pallen M.J."/>
        </authorList>
    </citation>
    <scope>NUCLEOTIDE SEQUENCE</scope>
    <source>
        <strain evidence="12">ChiGjej2B2-12916</strain>
    </source>
</reference>
<dbReference type="SUPFAM" id="SSF52540">
    <property type="entry name" value="P-loop containing nucleoside triphosphate hydrolases"/>
    <property type="match status" value="1"/>
</dbReference>
<comment type="function">
    <text evidence="8 9">This protein is involved in the repair of mismatches in DNA. It is possible that it carries out the mismatch recognition step. This protein has a weak ATPase activity.</text>
</comment>
<dbReference type="NCBIfam" id="TIGR01070">
    <property type="entry name" value="mutS1"/>
    <property type="match status" value="1"/>
</dbReference>
<dbReference type="PANTHER" id="PTHR11361:SF34">
    <property type="entry name" value="DNA MISMATCH REPAIR PROTEIN MSH1, MITOCHONDRIAL"/>
    <property type="match status" value="1"/>
</dbReference>
<dbReference type="SUPFAM" id="SSF53150">
    <property type="entry name" value="DNA repair protein MutS, domain II"/>
    <property type="match status" value="1"/>
</dbReference>
<name>A0A9D1CGX9_9FIRM</name>
<proteinExistence type="inferred from homology"/>
<dbReference type="Gene3D" id="3.30.420.110">
    <property type="entry name" value="MutS, connector domain"/>
    <property type="match status" value="1"/>
</dbReference>
<protein>
    <recommendedName>
        <fullName evidence="2 9">DNA mismatch repair protein MutS</fullName>
    </recommendedName>
</protein>
<dbReference type="InterPro" id="IPR007860">
    <property type="entry name" value="DNA_mmatch_repair_MutS_con_dom"/>
</dbReference>
<dbReference type="GO" id="GO:0003684">
    <property type="term" value="F:damaged DNA binding"/>
    <property type="evidence" value="ECO:0007669"/>
    <property type="project" value="UniProtKB-UniRule"/>
</dbReference>
<dbReference type="SUPFAM" id="SSF48334">
    <property type="entry name" value="DNA repair protein MutS, domain III"/>
    <property type="match status" value="1"/>
</dbReference>
<dbReference type="GO" id="GO:0030983">
    <property type="term" value="F:mismatched DNA binding"/>
    <property type="evidence" value="ECO:0007669"/>
    <property type="project" value="InterPro"/>
</dbReference>
<dbReference type="GO" id="GO:0006298">
    <property type="term" value="P:mismatch repair"/>
    <property type="evidence" value="ECO:0007669"/>
    <property type="project" value="UniProtKB-UniRule"/>
</dbReference>
<dbReference type="Gene3D" id="6.10.140.430">
    <property type="match status" value="1"/>
</dbReference>
<dbReference type="Pfam" id="PF05192">
    <property type="entry name" value="MutS_III"/>
    <property type="match status" value="1"/>
</dbReference>
<gene>
    <name evidence="9 12" type="primary">mutS</name>
    <name evidence="12" type="ORF">IAD31_05995</name>
</gene>
<keyword evidence="4 9" id="KW-0227">DNA damage</keyword>
<dbReference type="Pfam" id="PF01624">
    <property type="entry name" value="MutS_I"/>
    <property type="match status" value="1"/>
</dbReference>
<keyword evidence="5 9" id="KW-0067">ATP-binding</keyword>
<dbReference type="SMART" id="SM00533">
    <property type="entry name" value="MUTSd"/>
    <property type="match status" value="1"/>
</dbReference>
<evidence type="ECO:0000313" key="13">
    <source>
        <dbReference type="Proteomes" id="UP000886879"/>
    </source>
</evidence>
<evidence type="ECO:0000256" key="8">
    <source>
        <dbReference type="ARBA" id="ARBA00024647"/>
    </source>
</evidence>
<dbReference type="GO" id="GO:0005829">
    <property type="term" value="C:cytosol"/>
    <property type="evidence" value="ECO:0007669"/>
    <property type="project" value="TreeGrafter"/>
</dbReference>
<evidence type="ECO:0000256" key="3">
    <source>
        <dbReference type="ARBA" id="ARBA00022741"/>
    </source>
</evidence>
<dbReference type="InterPro" id="IPR027417">
    <property type="entry name" value="P-loop_NTPase"/>
</dbReference>
<dbReference type="GO" id="GO:0140664">
    <property type="term" value="F:ATP-dependent DNA damage sensor activity"/>
    <property type="evidence" value="ECO:0007669"/>
    <property type="project" value="InterPro"/>
</dbReference>
<dbReference type="EMBL" id="DVFO01000059">
    <property type="protein sequence ID" value="HIQ61130.1"/>
    <property type="molecule type" value="Genomic_DNA"/>
</dbReference>
<evidence type="ECO:0000256" key="10">
    <source>
        <dbReference type="RuleBase" id="RU003756"/>
    </source>
</evidence>
<dbReference type="FunFam" id="1.10.1420.10:FF:000001">
    <property type="entry name" value="DNA mismatch repair protein MutS"/>
    <property type="match status" value="1"/>
</dbReference>
<dbReference type="InterPro" id="IPR017261">
    <property type="entry name" value="DNA_mismatch_repair_MutS/MSH"/>
</dbReference>
<feature type="binding site" evidence="9">
    <location>
        <begin position="631"/>
        <end position="638"/>
    </location>
    <ligand>
        <name>ATP</name>
        <dbReference type="ChEBI" id="CHEBI:30616"/>
    </ligand>
</feature>
<keyword evidence="3 9" id="KW-0547">Nucleotide-binding</keyword>
<dbReference type="InterPro" id="IPR007695">
    <property type="entry name" value="DNA_mismatch_repair_MutS-lik_N"/>
</dbReference>
<dbReference type="Proteomes" id="UP000886879">
    <property type="component" value="Unassembled WGS sequence"/>
</dbReference>
<evidence type="ECO:0000256" key="1">
    <source>
        <dbReference type="ARBA" id="ARBA00006271"/>
    </source>
</evidence>
<dbReference type="InterPro" id="IPR036678">
    <property type="entry name" value="MutS_con_dom_sf"/>
</dbReference>
<evidence type="ECO:0000256" key="4">
    <source>
        <dbReference type="ARBA" id="ARBA00022763"/>
    </source>
</evidence>
<evidence type="ECO:0000256" key="7">
    <source>
        <dbReference type="ARBA" id="ARBA00023204"/>
    </source>
</evidence>
<dbReference type="HAMAP" id="MF_00096">
    <property type="entry name" value="MutS"/>
    <property type="match status" value="1"/>
</dbReference>
<dbReference type="FunFam" id="3.40.50.300:FF:001579">
    <property type="entry name" value="DNA mismatch repair protein MutS"/>
    <property type="match status" value="1"/>
</dbReference>
<dbReference type="PIRSF" id="PIRSF037677">
    <property type="entry name" value="DNA_mis_repair_Msh6"/>
    <property type="match status" value="1"/>
</dbReference>
<comment type="caution">
    <text evidence="12">The sequence shown here is derived from an EMBL/GenBank/DDBJ whole genome shotgun (WGS) entry which is preliminary data.</text>
</comment>
<dbReference type="SUPFAM" id="SSF55271">
    <property type="entry name" value="DNA repair protein MutS, domain I"/>
    <property type="match status" value="1"/>
</dbReference>
<evidence type="ECO:0000256" key="9">
    <source>
        <dbReference type="HAMAP-Rule" id="MF_00096"/>
    </source>
</evidence>
<evidence type="ECO:0000256" key="2">
    <source>
        <dbReference type="ARBA" id="ARBA00021982"/>
    </source>
</evidence>